<dbReference type="Proteomes" id="UP001283361">
    <property type="component" value="Unassembled WGS sequence"/>
</dbReference>
<organism evidence="1 2">
    <name type="scientific">Elysia crispata</name>
    <name type="common">lettuce slug</name>
    <dbReference type="NCBI Taxonomy" id="231223"/>
    <lineage>
        <taxon>Eukaryota</taxon>
        <taxon>Metazoa</taxon>
        <taxon>Spiralia</taxon>
        <taxon>Lophotrochozoa</taxon>
        <taxon>Mollusca</taxon>
        <taxon>Gastropoda</taxon>
        <taxon>Heterobranchia</taxon>
        <taxon>Euthyneura</taxon>
        <taxon>Panpulmonata</taxon>
        <taxon>Sacoglossa</taxon>
        <taxon>Placobranchoidea</taxon>
        <taxon>Plakobranchidae</taxon>
        <taxon>Elysia</taxon>
    </lineage>
</organism>
<gene>
    <name evidence="1" type="ORF">RRG08_065352</name>
</gene>
<reference evidence="1" key="1">
    <citation type="journal article" date="2023" name="G3 (Bethesda)">
        <title>A reference genome for the long-term kleptoplast-retaining sea slug Elysia crispata morphotype clarki.</title>
        <authorList>
            <person name="Eastman K.E."/>
            <person name="Pendleton A.L."/>
            <person name="Shaikh M.A."/>
            <person name="Suttiyut T."/>
            <person name="Ogas R."/>
            <person name="Tomko P."/>
            <person name="Gavelis G."/>
            <person name="Widhalm J.R."/>
            <person name="Wisecaver J.H."/>
        </authorList>
    </citation>
    <scope>NUCLEOTIDE SEQUENCE</scope>
    <source>
        <strain evidence="1">ECLA1</strain>
    </source>
</reference>
<dbReference type="AlphaFoldDB" id="A0AAE1DY47"/>
<comment type="caution">
    <text evidence="1">The sequence shown here is derived from an EMBL/GenBank/DDBJ whole genome shotgun (WGS) entry which is preliminary data.</text>
</comment>
<proteinExistence type="predicted"/>
<sequence length="185" mass="20973">MICYYLNTMSSLVHIVLILMFRWNYSNNGWVDALCHRHEIIGSLDVPGHLPMPIRYNVCIDNTTISPKPSSKQTGVAVFARECCGCRVSSVTEREVKLQTVSMPSITRTFFIPEIHACQCIPCDAKVYNWANYFLVMSHLRRNVNELLCQAMVPLCVIVISSQHAIPGDHLPLEHLSPHLLCIFC</sequence>
<accession>A0AAE1DY47</accession>
<dbReference type="Gene3D" id="2.10.90.10">
    <property type="entry name" value="Cystine-knot cytokines"/>
    <property type="match status" value="1"/>
</dbReference>
<evidence type="ECO:0000313" key="2">
    <source>
        <dbReference type="Proteomes" id="UP001283361"/>
    </source>
</evidence>
<name>A0AAE1DY47_9GAST</name>
<dbReference type="InterPro" id="IPR029034">
    <property type="entry name" value="Cystine-knot_cytokine"/>
</dbReference>
<evidence type="ECO:0000313" key="1">
    <source>
        <dbReference type="EMBL" id="KAK3787351.1"/>
    </source>
</evidence>
<keyword evidence="2" id="KW-1185">Reference proteome</keyword>
<protein>
    <submittedName>
        <fullName evidence="1">Uncharacterized protein</fullName>
    </submittedName>
</protein>
<dbReference type="EMBL" id="JAWDGP010001866">
    <property type="protein sequence ID" value="KAK3787351.1"/>
    <property type="molecule type" value="Genomic_DNA"/>
</dbReference>